<feature type="signal peptide" evidence="11">
    <location>
        <begin position="1"/>
        <end position="21"/>
    </location>
</feature>
<reference evidence="14 15" key="1">
    <citation type="submission" date="2017-06" db="EMBL/GenBank/DDBJ databases">
        <title>Genome sequencing of cyanobaciteial culture collection at National Institute for Environmental Studies (NIES).</title>
        <authorList>
            <person name="Hirose Y."/>
            <person name="Shimura Y."/>
            <person name="Fujisawa T."/>
            <person name="Nakamura Y."/>
            <person name="Kawachi M."/>
        </authorList>
    </citation>
    <scope>NUCLEOTIDE SEQUENCE [LARGE SCALE GENOMIC DNA]</scope>
    <source>
        <strain evidence="14 15">NIES-21</strain>
    </source>
</reference>
<keyword evidence="4 9" id="KW-0479">Metal-binding</keyword>
<dbReference type="SUPFAM" id="SSF54060">
    <property type="entry name" value="His-Me finger endonucleases"/>
    <property type="match status" value="1"/>
</dbReference>
<dbReference type="PROSITE" id="PS01070">
    <property type="entry name" value="NUCLEASE_NON_SPEC"/>
    <property type="match status" value="1"/>
</dbReference>
<dbReference type="Gene3D" id="3.40.570.10">
    <property type="entry name" value="Extracellular Endonuclease, subunit A"/>
    <property type="match status" value="1"/>
</dbReference>
<keyword evidence="6 10" id="KW-0378">Hydrolase</keyword>
<dbReference type="GO" id="GO:0004519">
    <property type="term" value="F:endonuclease activity"/>
    <property type="evidence" value="ECO:0007669"/>
    <property type="project" value="UniProtKB-UniRule"/>
</dbReference>
<dbReference type="InterPro" id="IPR040255">
    <property type="entry name" value="Non-specific_endonuclease"/>
</dbReference>
<feature type="domain" description="DNA/RNA non-specific endonuclease/pyrophosphatase/phosphodiesterase" evidence="13">
    <location>
        <begin position="57"/>
        <end position="277"/>
    </location>
</feature>
<evidence type="ECO:0000256" key="3">
    <source>
        <dbReference type="ARBA" id="ARBA00022722"/>
    </source>
</evidence>
<evidence type="ECO:0000256" key="4">
    <source>
        <dbReference type="ARBA" id="ARBA00022723"/>
    </source>
</evidence>
<evidence type="ECO:0000256" key="10">
    <source>
        <dbReference type="RuleBase" id="RU366055"/>
    </source>
</evidence>
<dbReference type="Proteomes" id="UP000218287">
    <property type="component" value="Chromosome"/>
</dbReference>
<evidence type="ECO:0000256" key="9">
    <source>
        <dbReference type="PIRSR" id="PIRSR640255-2"/>
    </source>
</evidence>
<dbReference type="OrthoDB" id="9811262at2"/>
<evidence type="ECO:0000256" key="1">
    <source>
        <dbReference type="ARBA" id="ARBA00001946"/>
    </source>
</evidence>
<dbReference type="InterPro" id="IPR020821">
    <property type="entry name" value="ENPP1-3/EXOG-like_nuc-like"/>
</dbReference>
<comment type="similarity">
    <text evidence="2 10">Belongs to the DNA/RNA non-specific endonuclease family.</text>
</comment>
<keyword evidence="3 10" id="KW-0540">Nuclease</keyword>
<dbReference type="SMART" id="SM00892">
    <property type="entry name" value="Endonuclease_NS"/>
    <property type="match status" value="1"/>
</dbReference>
<evidence type="ECO:0000256" key="7">
    <source>
        <dbReference type="ARBA" id="ARBA00022842"/>
    </source>
</evidence>
<dbReference type="CDD" id="cd00091">
    <property type="entry name" value="NUC"/>
    <property type="match status" value="1"/>
</dbReference>
<dbReference type="InterPro" id="IPR044925">
    <property type="entry name" value="His-Me_finger_sf"/>
</dbReference>
<dbReference type="AlphaFoldDB" id="A0A1Z4GKU7"/>
<dbReference type="PANTHER" id="PTHR13966">
    <property type="entry name" value="ENDONUCLEASE RELATED"/>
    <property type="match status" value="1"/>
</dbReference>
<evidence type="ECO:0000256" key="11">
    <source>
        <dbReference type="SAM" id="SignalP"/>
    </source>
</evidence>
<evidence type="ECO:0000313" key="15">
    <source>
        <dbReference type="Proteomes" id="UP000218287"/>
    </source>
</evidence>
<dbReference type="InterPro" id="IPR044929">
    <property type="entry name" value="DNA/RNA_non-sp_Endonuclease_sf"/>
</dbReference>
<evidence type="ECO:0000256" key="5">
    <source>
        <dbReference type="ARBA" id="ARBA00022759"/>
    </source>
</evidence>
<evidence type="ECO:0000313" key="14">
    <source>
        <dbReference type="EMBL" id="BAY18130.1"/>
    </source>
</evidence>
<evidence type="ECO:0000256" key="2">
    <source>
        <dbReference type="ARBA" id="ARBA00010052"/>
    </source>
</evidence>
<keyword evidence="5 10" id="KW-0255">Endonuclease</keyword>
<dbReference type="EMBL" id="AP018174">
    <property type="protein sequence ID" value="BAY18130.1"/>
    <property type="molecule type" value="Genomic_DNA"/>
</dbReference>
<keyword evidence="7" id="KW-0460">Magnesium</keyword>
<dbReference type="PANTHER" id="PTHR13966:SF5">
    <property type="entry name" value="ENDONUCLEASE G, MITOCHONDRIAL"/>
    <property type="match status" value="1"/>
</dbReference>
<dbReference type="GO" id="GO:0016787">
    <property type="term" value="F:hydrolase activity"/>
    <property type="evidence" value="ECO:0007669"/>
    <property type="project" value="UniProtKB-KW"/>
</dbReference>
<feature type="chain" id="PRO_5013097174" description="Endonuclease" evidence="11">
    <location>
        <begin position="22"/>
        <end position="289"/>
    </location>
</feature>
<protein>
    <recommendedName>
        <fullName evidence="10">Endonuclease</fullName>
        <ecNumber evidence="10">3.1.30.-</ecNumber>
    </recommendedName>
</protein>
<sequence length="289" mass="31217">MQKSKFFKFILPIALPAAAFAIFNSVQKPLTAQSNVNHLAMGNPTNAGSSLNNLLLSKFQYATSHNCFRGTPNWVSWQLNSSWLGSAPRQDDFRADTTLPSGCYRVQGTDYTGSGFDRGHMTPSADRTNTIANNSATFLMTNIIPQAPDNNQGVWANLENYTRSLVTSTKELYIIAGSYGTGGTGSNGARNTITTPTGGTITVPARTYKVIVVLDKPNSGASSVTTNTRVIAVDIPNTQGVRNADWRSYRISVDTLESRLTSATGTTYNFLSNVPSSVQNVIEARVDNL</sequence>
<evidence type="ECO:0000256" key="6">
    <source>
        <dbReference type="ARBA" id="ARBA00022801"/>
    </source>
</evidence>
<keyword evidence="11" id="KW-0732">Signal</keyword>
<organism evidence="14 15">
    <name type="scientific">Anabaenopsis circularis NIES-21</name>
    <dbReference type="NCBI Taxonomy" id="1085406"/>
    <lineage>
        <taxon>Bacteria</taxon>
        <taxon>Bacillati</taxon>
        <taxon>Cyanobacteriota</taxon>
        <taxon>Cyanophyceae</taxon>
        <taxon>Nostocales</taxon>
        <taxon>Nodulariaceae</taxon>
        <taxon>Anabaenopsis</taxon>
    </lineage>
</organism>
<name>A0A1Z4GKU7_9CYAN</name>
<dbReference type="GO" id="GO:0046872">
    <property type="term" value="F:metal ion binding"/>
    <property type="evidence" value="ECO:0007669"/>
    <property type="project" value="UniProtKB-KW"/>
</dbReference>
<feature type="active site" description="Proton acceptor" evidence="8">
    <location>
        <position position="120"/>
    </location>
</feature>
<dbReference type="InterPro" id="IPR001604">
    <property type="entry name" value="Endo_G_ENPP1-like_dom"/>
</dbReference>
<accession>A0A1Z4GKU7</accession>
<dbReference type="EC" id="3.1.30.-" evidence="10"/>
<comment type="cofactor">
    <cofactor evidence="1 10">
        <name>Mg(2+)</name>
        <dbReference type="ChEBI" id="CHEBI:18420"/>
    </cofactor>
</comment>
<dbReference type="SMART" id="SM00477">
    <property type="entry name" value="NUC"/>
    <property type="match status" value="1"/>
</dbReference>
<dbReference type="InterPro" id="IPR018524">
    <property type="entry name" value="DNA/RNA_endonuclease_AS"/>
</dbReference>
<proteinExistence type="inferred from homology"/>
<evidence type="ECO:0000256" key="8">
    <source>
        <dbReference type="PIRSR" id="PIRSR640255-1"/>
    </source>
</evidence>
<dbReference type="GO" id="GO:0003676">
    <property type="term" value="F:nucleic acid binding"/>
    <property type="evidence" value="ECO:0007669"/>
    <property type="project" value="InterPro"/>
</dbReference>
<feature type="domain" description="ENPP1-3/EXOG-like endonuclease/phosphodiesterase" evidence="12">
    <location>
        <begin position="58"/>
        <end position="277"/>
    </location>
</feature>
<gene>
    <name evidence="14" type="ORF">NIES21_39730</name>
</gene>
<dbReference type="Pfam" id="PF01223">
    <property type="entry name" value="Endonuclease_NS"/>
    <property type="match status" value="1"/>
</dbReference>
<keyword evidence="15" id="KW-1185">Reference proteome</keyword>
<evidence type="ECO:0000259" key="13">
    <source>
        <dbReference type="SMART" id="SM00892"/>
    </source>
</evidence>
<evidence type="ECO:0000259" key="12">
    <source>
        <dbReference type="SMART" id="SM00477"/>
    </source>
</evidence>
<feature type="binding site" evidence="9">
    <location>
        <position position="151"/>
    </location>
    <ligand>
        <name>Mg(2+)</name>
        <dbReference type="ChEBI" id="CHEBI:18420"/>
        <note>catalytic</note>
    </ligand>
</feature>